<dbReference type="Proteomes" id="UP001314229">
    <property type="component" value="Unassembled WGS sequence"/>
</dbReference>
<dbReference type="AlphaFoldDB" id="A0AAV1MRA9"/>
<comment type="caution">
    <text evidence="2">The sequence shown here is derived from an EMBL/GenBank/DDBJ whole genome shotgun (WGS) entry which is preliminary data.</text>
</comment>
<keyword evidence="3" id="KW-1185">Reference proteome</keyword>
<gene>
    <name evidence="2" type="ORF">FSCOSCO3_A034685</name>
</gene>
<evidence type="ECO:0000313" key="3">
    <source>
        <dbReference type="Proteomes" id="UP001314229"/>
    </source>
</evidence>
<proteinExistence type="predicted"/>
<feature type="region of interest" description="Disordered" evidence="1">
    <location>
        <begin position="89"/>
        <end position="119"/>
    </location>
</feature>
<feature type="compositionally biased region" description="Basic and acidic residues" evidence="1">
    <location>
        <begin position="318"/>
        <end position="331"/>
    </location>
</feature>
<dbReference type="PANTHER" id="PTHR14526:SF2">
    <property type="entry name" value="AURORA KINASE A AND NINEIN-INTERACTING PROTEIN"/>
    <property type="match status" value="1"/>
</dbReference>
<evidence type="ECO:0000313" key="2">
    <source>
        <dbReference type="EMBL" id="CAK6949434.1"/>
    </source>
</evidence>
<dbReference type="GO" id="GO:0005813">
    <property type="term" value="C:centrosome"/>
    <property type="evidence" value="ECO:0007669"/>
    <property type="project" value="TreeGrafter"/>
</dbReference>
<dbReference type="InterPro" id="IPR029286">
    <property type="entry name" value="AUNIP"/>
</dbReference>
<dbReference type="EMBL" id="CAWUFR010000001">
    <property type="protein sequence ID" value="CAK6949434.1"/>
    <property type="molecule type" value="Genomic_DNA"/>
</dbReference>
<organism evidence="2 3">
    <name type="scientific">Scomber scombrus</name>
    <name type="common">Atlantic mackerel</name>
    <name type="synonym">Scomber vernalis</name>
    <dbReference type="NCBI Taxonomy" id="13677"/>
    <lineage>
        <taxon>Eukaryota</taxon>
        <taxon>Metazoa</taxon>
        <taxon>Chordata</taxon>
        <taxon>Craniata</taxon>
        <taxon>Vertebrata</taxon>
        <taxon>Euteleostomi</taxon>
        <taxon>Actinopterygii</taxon>
        <taxon>Neopterygii</taxon>
        <taxon>Teleostei</taxon>
        <taxon>Neoteleostei</taxon>
        <taxon>Acanthomorphata</taxon>
        <taxon>Pelagiaria</taxon>
        <taxon>Scombriformes</taxon>
        <taxon>Scombridae</taxon>
        <taxon>Scomber</taxon>
    </lineage>
</organism>
<protein>
    <submittedName>
        <fullName evidence="2">Uncharacterized protein LOC128373900</fullName>
    </submittedName>
</protein>
<dbReference type="PANTHER" id="PTHR14526">
    <property type="entry name" value="AURORA KINASE A AND NINEIN-INTERACTING PROTEIN"/>
    <property type="match status" value="1"/>
</dbReference>
<dbReference type="Pfam" id="PF15334">
    <property type="entry name" value="AIB"/>
    <property type="match status" value="1"/>
</dbReference>
<feature type="region of interest" description="Disordered" evidence="1">
    <location>
        <begin position="282"/>
        <end position="358"/>
    </location>
</feature>
<dbReference type="GO" id="GO:0000922">
    <property type="term" value="C:spindle pole"/>
    <property type="evidence" value="ECO:0007669"/>
    <property type="project" value="TreeGrafter"/>
</dbReference>
<accession>A0AAV1MRA9</accession>
<feature type="compositionally biased region" description="Low complexity" evidence="1">
    <location>
        <begin position="282"/>
        <end position="304"/>
    </location>
</feature>
<evidence type="ECO:0000256" key="1">
    <source>
        <dbReference type="SAM" id="MobiDB-lite"/>
    </source>
</evidence>
<sequence>MKTSKPVLKASTQEECGVWLDTVQLKAKAKQKKVARPISKLLNPFVEGRGYSLAVALNFTQTKIEMPKTKQASISSFFAPKCKEVLKKTPSSDAPVWSTSPSTSTDPSPVASGTKRRRDMDHEMSDFYNSEDQKENVPVDHEWKCKNVTEPEAEVGQEQDEANYSPPQNTYCEFEEEQTDEMKLPERKRRLIETSSLPGDSQPLPQAWSQDPLIAYESEFDLTNQKYTTAKDLNDYEPSFLNNLQSEDAFVTRMNLEGKTSTQKSFKNFPSSQIDDEKVYSCSLSSNSPSKHSPLSHLGPLSNSKRTEPKTASPQKNIPEHPRIKANKEESLDSQFKWTKPRTSPLKKRAAQQQGREVDEDSLAMLFTQDSEGFRVIAHRSLQARSPLKDQSNVSTGTAKRRYAYKCVFEEEDEEDDFLFTQDSQGNMVIKH</sequence>
<dbReference type="GO" id="GO:0007051">
    <property type="term" value="P:spindle organization"/>
    <property type="evidence" value="ECO:0007669"/>
    <property type="project" value="TreeGrafter"/>
</dbReference>
<feature type="compositionally biased region" description="Low complexity" evidence="1">
    <location>
        <begin position="98"/>
        <end position="109"/>
    </location>
</feature>
<reference evidence="2 3" key="1">
    <citation type="submission" date="2024-01" db="EMBL/GenBank/DDBJ databases">
        <authorList>
            <person name="Alioto T."/>
            <person name="Alioto T."/>
            <person name="Gomez Garrido J."/>
        </authorList>
    </citation>
    <scope>NUCLEOTIDE SEQUENCE [LARGE SCALE GENOMIC DNA]</scope>
</reference>
<name>A0AAV1MRA9_SCOSC</name>